<protein>
    <submittedName>
        <fullName evidence="1">Uncharacterized protein</fullName>
    </submittedName>
</protein>
<evidence type="ECO:0000313" key="2">
    <source>
        <dbReference type="Proteomes" id="UP000710385"/>
    </source>
</evidence>
<accession>A0A928TRS3</accession>
<dbReference type="Proteomes" id="UP000710385">
    <property type="component" value="Unassembled WGS sequence"/>
</dbReference>
<dbReference type="AlphaFoldDB" id="A0A928TRS3"/>
<evidence type="ECO:0000313" key="1">
    <source>
        <dbReference type="EMBL" id="MBE7525921.1"/>
    </source>
</evidence>
<dbReference type="EMBL" id="JABTTY010000003">
    <property type="protein sequence ID" value="MBE7525921.1"/>
    <property type="molecule type" value="Genomic_DNA"/>
</dbReference>
<sequence>MPVSEQIPRVGTDPDGLDFATLRKEGIGRVQDLCGEVWTDYNLHDPGVTILEQLCYGLTDLSYRSGFAVQDYLTDETNSIDYQRQALFSPEDILPSSAVTGADYQKILYDAIPEIDYVWLEPSAAQDGAVTGGLYTVFVKLDDELIQNHAGRPAKNENLSELSDKLEQVHTVSERIRTSLDRLGAELDEQYENLKSGRSVSADADLSAQDGQPVEQIGGILRQLDAILAGMDNIWRQINEIWSVIMDTPSSSGMSARLNEVLLKLEAALNSALASVLPVFESGADNEAARDTELPDKLVPPLSRFESVLCELGAELQETGSGLVSKIGASGQADGQWDESAIIQKVLSVFMAHRNLGEDIDHVEIIHTVPYFLAGEVEIQPSHNRAKIYAEIFLKCAHAISSGIQIDRYESILSRTGNYEQIFSGPLTRHGFINDRCFEGPDDVLSVVDLITLVSRIDGVAKVHDLYLIDQDNKKHTSISYDSSRYAFPDLSFPKPGKPKQLLRLVLPQDVSRKDRDGKVFGFMPYESTQDEALLEETHLELKKLVFEYHAFRNNRPSFAHLIPLPRGERRVAADYYSIQHHFPAVYGINRYGVPNSRPPEVKAKAKQLKAYLFPFEQLMADYLQHVREMPRLFSLDAGLKQSYFCQFLDNGNIPDIEPLYVKDVHCSQTGLAEILRRYDRFSDRRSRALDTLLAMYGEQYPQAALQQFDCYRRADQDQWIIENKINYLKCIREITRDRGKGFNYLKPALHAHGKDNEENLAGAHKRISILLGLTSFDRIALITDVLTQRNSRLIPDRIVAESTRFLPQEMEERAIPLVIDEEKFAGIAVPAKLPPFCYGVFKDGIELRNYRLVSSGKDTVVCLKSASNTRLWPLSRKPGQDAAMRYAHAFYSALTQLNLACERFHLIEHVLLRPRGTDSFAVIPEGEAFFDFRASVIFPSWTARFSNTAFRKFAEETVIKNLPAHIVAEFYWLDFVYLQDFEQRYQRWLSCLQQAHQAHHPNDFERLNNASERIVSFLLRNRSGAECERWL</sequence>
<name>A0A928TRS3_UNCKA</name>
<comment type="caution">
    <text evidence="1">The sequence shown here is derived from an EMBL/GenBank/DDBJ whole genome shotgun (WGS) entry which is preliminary data.</text>
</comment>
<organism evidence="1 2">
    <name type="scientific">candidate division WWE3 bacterium</name>
    <dbReference type="NCBI Taxonomy" id="2053526"/>
    <lineage>
        <taxon>Bacteria</taxon>
        <taxon>Katanobacteria</taxon>
    </lineage>
</organism>
<reference evidence="1" key="1">
    <citation type="submission" date="2020-05" db="EMBL/GenBank/DDBJ databases">
        <title>High-Quality Genomes of Partial-Nitritation/Anammox System by Hierarchical Clustering Based Hybrid Assembly.</title>
        <authorList>
            <person name="Liu L."/>
            <person name="Wang Y."/>
            <person name="Che Y."/>
            <person name="Chen Y."/>
            <person name="Xia Y."/>
            <person name="Luo R."/>
            <person name="Cheng S.H."/>
            <person name="Zheng C."/>
            <person name="Zhang T."/>
        </authorList>
    </citation>
    <scope>NUCLEOTIDE SEQUENCE</scope>
    <source>
        <strain evidence="1">H1_PAT1</strain>
    </source>
</reference>
<gene>
    <name evidence="1" type="ORF">HS096_06500</name>
</gene>
<proteinExistence type="predicted"/>